<organism evidence="2 3">
    <name type="scientific">Actinomadura fulvescens</name>
    <dbReference type="NCBI Taxonomy" id="46160"/>
    <lineage>
        <taxon>Bacteria</taxon>
        <taxon>Bacillati</taxon>
        <taxon>Actinomycetota</taxon>
        <taxon>Actinomycetes</taxon>
        <taxon>Streptosporangiales</taxon>
        <taxon>Thermomonosporaceae</taxon>
        <taxon>Actinomadura</taxon>
    </lineage>
</organism>
<feature type="coiled-coil region" evidence="1">
    <location>
        <begin position="30"/>
        <end position="64"/>
    </location>
</feature>
<evidence type="ECO:0000256" key="1">
    <source>
        <dbReference type="SAM" id="Coils"/>
    </source>
</evidence>
<protein>
    <recommendedName>
        <fullName evidence="4">Transposase</fullName>
    </recommendedName>
</protein>
<comment type="caution">
    <text evidence="2">The sequence shown here is derived from an EMBL/GenBank/DDBJ whole genome shotgun (WGS) entry which is preliminary data.</text>
</comment>
<dbReference type="EMBL" id="BAAATD010000006">
    <property type="protein sequence ID" value="GAA2607579.1"/>
    <property type="molecule type" value="Genomic_DNA"/>
</dbReference>
<keyword evidence="1" id="KW-0175">Coiled coil</keyword>
<accession>A0ABN3Q063</accession>
<evidence type="ECO:0000313" key="2">
    <source>
        <dbReference type="EMBL" id="GAA2607579.1"/>
    </source>
</evidence>
<evidence type="ECO:0000313" key="3">
    <source>
        <dbReference type="Proteomes" id="UP001501509"/>
    </source>
</evidence>
<name>A0ABN3Q063_9ACTN</name>
<proteinExistence type="predicted"/>
<keyword evidence="3" id="KW-1185">Reference proteome</keyword>
<evidence type="ECO:0008006" key="4">
    <source>
        <dbReference type="Google" id="ProtNLM"/>
    </source>
</evidence>
<gene>
    <name evidence="2" type="ORF">GCM10010411_47260</name>
</gene>
<dbReference type="Proteomes" id="UP001501509">
    <property type="component" value="Unassembled WGS sequence"/>
</dbReference>
<sequence>MNEAQREHEMPRVVRIDSARSMQPGGKKAIRLTEEEREILLKELAEVTAELDELQSRTVELAARVLGPICVEQPRSA</sequence>
<reference evidence="2 3" key="1">
    <citation type="journal article" date="2019" name="Int. J. Syst. Evol. Microbiol.">
        <title>The Global Catalogue of Microorganisms (GCM) 10K type strain sequencing project: providing services to taxonomists for standard genome sequencing and annotation.</title>
        <authorList>
            <consortium name="The Broad Institute Genomics Platform"/>
            <consortium name="The Broad Institute Genome Sequencing Center for Infectious Disease"/>
            <person name="Wu L."/>
            <person name="Ma J."/>
        </authorList>
    </citation>
    <scope>NUCLEOTIDE SEQUENCE [LARGE SCALE GENOMIC DNA]</scope>
    <source>
        <strain evidence="2 3">JCM 6833</strain>
    </source>
</reference>